<protein>
    <submittedName>
        <fullName evidence="1">Uncharacterized protein</fullName>
    </submittedName>
</protein>
<dbReference type="EMBL" id="CDHK01000005">
    <property type="protein sequence ID" value="CEJ57286.1"/>
    <property type="molecule type" value="Genomic_DNA"/>
</dbReference>
<organism evidence="1 2">
    <name type="scientific">Penicillium brasilianum</name>
    <dbReference type="NCBI Taxonomy" id="104259"/>
    <lineage>
        <taxon>Eukaryota</taxon>
        <taxon>Fungi</taxon>
        <taxon>Dikarya</taxon>
        <taxon>Ascomycota</taxon>
        <taxon>Pezizomycotina</taxon>
        <taxon>Eurotiomycetes</taxon>
        <taxon>Eurotiomycetidae</taxon>
        <taxon>Eurotiales</taxon>
        <taxon>Aspergillaceae</taxon>
        <taxon>Penicillium</taxon>
    </lineage>
</organism>
<keyword evidence="2" id="KW-1185">Reference proteome</keyword>
<dbReference type="Proteomes" id="UP000042958">
    <property type="component" value="Unassembled WGS sequence"/>
</dbReference>
<accession>A0A0F7TN50</accession>
<evidence type="ECO:0000313" key="1">
    <source>
        <dbReference type="EMBL" id="CEJ57286.1"/>
    </source>
</evidence>
<gene>
    <name evidence="1" type="ORF">PMG11_05984</name>
</gene>
<name>A0A0F7TN50_PENBI</name>
<proteinExistence type="predicted"/>
<evidence type="ECO:0000313" key="2">
    <source>
        <dbReference type="Proteomes" id="UP000042958"/>
    </source>
</evidence>
<dbReference type="AlphaFoldDB" id="A0A0F7TN50"/>
<reference evidence="2" key="1">
    <citation type="journal article" date="2015" name="Genome Announc.">
        <title>Draft genome sequence of the fungus Penicillium brasilianum MG11.</title>
        <authorList>
            <person name="Horn F."/>
            <person name="Linde J."/>
            <person name="Mattern D.J."/>
            <person name="Walther G."/>
            <person name="Guthke R."/>
            <person name="Brakhage A.A."/>
            <person name="Valiante V."/>
        </authorList>
    </citation>
    <scope>NUCLEOTIDE SEQUENCE [LARGE SCALE GENOMIC DNA]</scope>
    <source>
        <strain evidence="2">MG11</strain>
    </source>
</reference>
<sequence length="128" mass="14561">MTPMRPSRIRGNDPHDKLAAIRGERVPDSFWYRQTRRCLVRGIRAHDGFAQNLYGQRPEFTRALNARAIMSNRVPDMNSPEEIPTVSGIQISQLNRLSASYWSDTLGTTYCDTRLAVRALQAATPHFT</sequence>
<dbReference type="STRING" id="104259.A0A0F7TN50"/>
<dbReference type="OrthoDB" id="4361952at2759"/>